<dbReference type="PATRIC" id="fig|37916.4.peg.4806"/>
<feature type="domain" description="ApeA N-terminal" evidence="2">
    <location>
        <begin position="14"/>
        <end position="238"/>
    </location>
</feature>
<evidence type="ECO:0000259" key="2">
    <source>
        <dbReference type="Pfam" id="PF18862"/>
    </source>
</evidence>
<keyword evidence="4" id="KW-1185">Reference proteome</keyword>
<evidence type="ECO:0000313" key="3">
    <source>
        <dbReference type="EMBL" id="KMO69917.1"/>
    </source>
</evidence>
<evidence type="ECO:0000259" key="1">
    <source>
        <dbReference type="Pfam" id="PF18739"/>
    </source>
</evidence>
<dbReference type="EMBL" id="JYNL01000064">
    <property type="protein sequence ID" value="KMO69917.1"/>
    <property type="molecule type" value="Genomic_DNA"/>
</dbReference>
<organism evidence="3 4">
    <name type="scientific">Mycolicibacterium chlorophenolicum</name>
    <dbReference type="NCBI Taxonomy" id="37916"/>
    <lineage>
        <taxon>Bacteria</taxon>
        <taxon>Bacillati</taxon>
        <taxon>Actinomycetota</taxon>
        <taxon>Actinomycetes</taxon>
        <taxon>Mycobacteriales</taxon>
        <taxon>Mycobacteriaceae</taxon>
        <taxon>Mycolicibacterium</taxon>
    </lineage>
</organism>
<dbReference type="Pfam" id="PF18862">
    <property type="entry name" value="ApeA_NTD1"/>
    <property type="match status" value="1"/>
</dbReference>
<dbReference type="InterPro" id="IPR041229">
    <property type="entry name" value="HEPN_Apea"/>
</dbReference>
<reference evidence="3 4" key="1">
    <citation type="journal article" date="2015" name="Genome Biol. Evol.">
        <title>Characterization of Three Mycobacterium spp. with Potential Use in Bioremediation by Genome Sequencing and Comparative Genomics.</title>
        <authorList>
            <person name="Das S."/>
            <person name="Pettersson B.M."/>
            <person name="Behra P.R."/>
            <person name="Ramesh M."/>
            <person name="Dasgupta S."/>
            <person name="Bhattacharya A."/>
            <person name="Kirsebom L.A."/>
        </authorList>
    </citation>
    <scope>NUCLEOTIDE SEQUENCE [LARGE SCALE GENOMIC DNA]</scope>
    <source>
        <strain evidence="3 4">DSM 43826</strain>
    </source>
</reference>
<dbReference type="Proteomes" id="UP000036513">
    <property type="component" value="Unassembled WGS sequence"/>
</dbReference>
<comment type="caution">
    <text evidence="3">The sequence shown here is derived from an EMBL/GenBank/DDBJ whole genome shotgun (WGS) entry which is preliminary data.</text>
</comment>
<gene>
    <name evidence="3" type="ORF">MCHLDSM_04800</name>
</gene>
<dbReference type="Pfam" id="PF18739">
    <property type="entry name" value="HEPN_Apea"/>
    <property type="match status" value="1"/>
</dbReference>
<evidence type="ECO:0000313" key="4">
    <source>
        <dbReference type="Proteomes" id="UP000036513"/>
    </source>
</evidence>
<dbReference type="InterPro" id="IPR041223">
    <property type="entry name" value="ApeA_NTD"/>
</dbReference>
<feature type="domain" description="Apea-like HEPN" evidence="1">
    <location>
        <begin position="349"/>
        <end position="418"/>
    </location>
</feature>
<sequence>MDKLIADSLAGTVGYVWPFFEETGGDERAFAAHLVKSGDRIEVSVPGPLPIGGGLGALQKQQHIPDCLLAVTTIHSTLVFDISDVSESVNIGGIIASSRTYLCKALAVGFRGDELKSSRMYEMTAYIPGLQHWSSITGSESEAEHDQYNRPTVITTRIQAAPEQTAQLSKSHKLSVSTHFEVTGPADDQRAYTPLSIASITNSPVDWRTHINVLISVQNLINLCWDGFVRADGGYVRLDISRPNETSNAKFWSERLMEMPLAVGSPPRSTSFPLVRYETLGGVDGLKRWVKLADRHPRAVGPLTSRHRVARSVVVESVLQDICVAIEYWVNYHKSDKLAWAKPRNDRDNQAERLARHIGSEFTAFVGDPQKWARALWKHYGDLKHKPKIRYDPEELHLLTESARVLLTCALLNRVAGTKAPTRSLCSATQTHRLGYRVRELITGSAYPATPRDDSVFTS</sequence>
<proteinExistence type="predicted"/>
<name>A0A0J6VK10_9MYCO</name>
<dbReference type="AlphaFoldDB" id="A0A0J6VK10"/>
<accession>A0A0J6VK10</accession>
<protein>
    <submittedName>
        <fullName evidence="3">Uncharacterized protein</fullName>
    </submittedName>
</protein>